<name>A0A932HZC5_UNCTE</name>
<sequence>MNDNRKFKDFPDDYKSKIHQEHTSYYIRGEDQINQAAFLYIKHLFLLNGGGAVAVLSYKGATFTKLPDLSLGYPLLFLTLGLIFSAILVGVEYLRLNYYYGKVTKVYSNFISNRITFAQFDEEAQNIQPKVWYSILLGGTALILFILGIAYGVVEGFIYLGRNR</sequence>
<keyword evidence="1" id="KW-1133">Transmembrane helix</keyword>
<evidence type="ECO:0000313" key="3">
    <source>
        <dbReference type="Proteomes" id="UP000782312"/>
    </source>
</evidence>
<feature type="transmembrane region" description="Helical" evidence="1">
    <location>
        <begin position="70"/>
        <end position="91"/>
    </location>
</feature>
<protein>
    <submittedName>
        <fullName evidence="2">Uncharacterized protein</fullName>
    </submittedName>
</protein>
<organism evidence="2 3">
    <name type="scientific">Tectimicrobiota bacterium</name>
    <dbReference type="NCBI Taxonomy" id="2528274"/>
    <lineage>
        <taxon>Bacteria</taxon>
        <taxon>Pseudomonadati</taxon>
        <taxon>Nitrospinota/Tectimicrobiota group</taxon>
        <taxon>Candidatus Tectimicrobiota</taxon>
    </lineage>
</organism>
<dbReference type="AlphaFoldDB" id="A0A932HZC5"/>
<evidence type="ECO:0000256" key="1">
    <source>
        <dbReference type="SAM" id="Phobius"/>
    </source>
</evidence>
<evidence type="ECO:0000313" key="2">
    <source>
        <dbReference type="EMBL" id="MBI3126576.1"/>
    </source>
</evidence>
<dbReference type="Proteomes" id="UP000782312">
    <property type="component" value="Unassembled WGS sequence"/>
</dbReference>
<accession>A0A932HZC5</accession>
<feature type="transmembrane region" description="Helical" evidence="1">
    <location>
        <begin position="131"/>
        <end position="154"/>
    </location>
</feature>
<feature type="transmembrane region" description="Helical" evidence="1">
    <location>
        <begin position="37"/>
        <end position="58"/>
    </location>
</feature>
<keyword evidence="1" id="KW-0812">Transmembrane</keyword>
<reference evidence="2" key="1">
    <citation type="submission" date="2020-07" db="EMBL/GenBank/DDBJ databases">
        <title>Huge and variable diversity of episymbiotic CPR bacteria and DPANN archaea in groundwater ecosystems.</title>
        <authorList>
            <person name="He C.Y."/>
            <person name="Keren R."/>
            <person name="Whittaker M."/>
            <person name="Farag I.F."/>
            <person name="Doudna J."/>
            <person name="Cate J.H.D."/>
            <person name="Banfield J.F."/>
        </authorList>
    </citation>
    <scope>NUCLEOTIDE SEQUENCE</scope>
    <source>
        <strain evidence="2">NC_groundwater_763_Ag_S-0.2um_68_21</strain>
    </source>
</reference>
<gene>
    <name evidence="2" type="ORF">HYZ11_03115</name>
</gene>
<keyword evidence="1" id="KW-0472">Membrane</keyword>
<dbReference type="EMBL" id="JACPUR010000004">
    <property type="protein sequence ID" value="MBI3126576.1"/>
    <property type="molecule type" value="Genomic_DNA"/>
</dbReference>
<proteinExistence type="predicted"/>
<comment type="caution">
    <text evidence="2">The sequence shown here is derived from an EMBL/GenBank/DDBJ whole genome shotgun (WGS) entry which is preliminary data.</text>
</comment>